<keyword evidence="2" id="KW-1185">Reference proteome</keyword>
<organism evidence="1 2">
    <name type="scientific">Marinithermus hydrothermalis (strain DSM 14884 / JCM 11576 / T1)</name>
    <dbReference type="NCBI Taxonomy" id="869210"/>
    <lineage>
        <taxon>Bacteria</taxon>
        <taxon>Thermotogati</taxon>
        <taxon>Deinococcota</taxon>
        <taxon>Deinococci</taxon>
        <taxon>Thermales</taxon>
        <taxon>Thermaceae</taxon>
        <taxon>Marinithermus</taxon>
    </lineage>
</organism>
<evidence type="ECO:0000313" key="1">
    <source>
        <dbReference type="EMBL" id="AEB11276.1"/>
    </source>
</evidence>
<reference evidence="1 2" key="1">
    <citation type="journal article" date="2012" name="Stand. Genomic Sci.">
        <title>Complete genome sequence of the aerobic, heterotroph Marinithermus hydrothermalis type strain (T1(T)) from a deep-sea hydrothermal vent chimney.</title>
        <authorList>
            <person name="Copeland A."/>
            <person name="Gu W."/>
            <person name="Yasawong M."/>
            <person name="Lapidus A."/>
            <person name="Lucas S."/>
            <person name="Deshpande S."/>
            <person name="Pagani I."/>
            <person name="Tapia R."/>
            <person name="Cheng J.F."/>
            <person name="Goodwin L.A."/>
            <person name="Pitluck S."/>
            <person name="Liolios K."/>
            <person name="Ivanova N."/>
            <person name="Mavromatis K."/>
            <person name="Mikhailova N."/>
            <person name="Pati A."/>
            <person name="Chen A."/>
            <person name="Palaniappan K."/>
            <person name="Land M."/>
            <person name="Pan C."/>
            <person name="Brambilla E.M."/>
            <person name="Rohde M."/>
            <person name="Tindall B.J."/>
            <person name="Sikorski J."/>
            <person name="Goker M."/>
            <person name="Detter J.C."/>
            <person name="Bristow J."/>
            <person name="Eisen J.A."/>
            <person name="Markowitz V."/>
            <person name="Hugenholtz P."/>
            <person name="Kyrpides N.C."/>
            <person name="Klenk H.P."/>
            <person name="Woyke T."/>
        </authorList>
    </citation>
    <scope>NUCLEOTIDE SEQUENCE [LARGE SCALE GENOMIC DNA]</scope>
    <source>
        <strain evidence="2">DSM 14884 / JCM 11576 / T1</strain>
    </source>
</reference>
<dbReference type="KEGG" id="mhd:Marky_0524"/>
<dbReference type="RefSeq" id="WP_013703329.1">
    <property type="nucleotide sequence ID" value="NC_015387.1"/>
</dbReference>
<accession>F2NNQ2</accession>
<evidence type="ECO:0000313" key="2">
    <source>
        <dbReference type="Proteomes" id="UP000007030"/>
    </source>
</evidence>
<dbReference type="EMBL" id="CP002630">
    <property type="protein sequence ID" value="AEB11276.1"/>
    <property type="molecule type" value="Genomic_DNA"/>
</dbReference>
<dbReference type="Proteomes" id="UP000007030">
    <property type="component" value="Chromosome"/>
</dbReference>
<protein>
    <submittedName>
        <fullName evidence="1">Uncharacterized protein</fullName>
    </submittedName>
</protein>
<proteinExistence type="predicted"/>
<sequence length="49" mass="5641">MTLAQTESPVTANPVLTYHYAVQSEDGRLEVRYVIFPLSRIQLEYDARV</sequence>
<dbReference type="STRING" id="869210.Marky_0524"/>
<dbReference type="AlphaFoldDB" id="F2NNQ2"/>
<dbReference type="HOGENOM" id="CLU_3137453_0_0_0"/>
<gene>
    <name evidence="1" type="ordered locus">Marky_0524</name>
</gene>
<name>F2NNQ2_MARHT</name>